<dbReference type="Gene3D" id="3.40.50.300">
    <property type="entry name" value="P-loop containing nucleotide triphosphate hydrolases"/>
    <property type="match status" value="1"/>
</dbReference>
<name>X1L7Y9_9ZZZZ</name>
<protein>
    <recommendedName>
        <fullName evidence="1">Phage terminase large subunit N-terminal domain-containing protein</fullName>
    </recommendedName>
</protein>
<accession>X1L7Y9</accession>
<feature type="domain" description="Phage terminase large subunit N-terminal" evidence="1">
    <location>
        <begin position="39"/>
        <end position="152"/>
    </location>
</feature>
<feature type="non-terminal residue" evidence="2">
    <location>
        <position position="1"/>
    </location>
</feature>
<dbReference type="EMBL" id="BARV01008009">
    <property type="protein sequence ID" value="GAI15442.1"/>
    <property type="molecule type" value="Genomic_DNA"/>
</dbReference>
<dbReference type="Gene3D" id="3.30.420.240">
    <property type="match status" value="1"/>
</dbReference>
<reference evidence="2" key="1">
    <citation type="journal article" date="2014" name="Front. Microbiol.">
        <title>High frequency of phylogenetically diverse reductive dehalogenase-homologous genes in deep subseafloor sedimentary metagenomes.</title>
        <authorList>
            <person name="Kawai M."/>
            <person name="Futagami T."/>
            <person name="Toyoda A."/>
            <person name="Takaki Y."/>
            <person name="Nishi S."/>
            <person name="Hori S."/>
            <person name="Arai W."/>
            <person name="Tsubouchi T."/>
            <person name="Morono Y."/>
            <person name="Uchiyama I."/>
            <person name="Ito T."/>
            <person name="Fujiyama A."/>
            <person name="Inagaki F."/>
            <person name="Takami H."/>
        </authorList>
    </citation>
    <scope>NUCLEOTIDE SEQUENCE</scope>
    <source>
        <strain evidence="2">Expedition CK06-06</strain>
    </source>
</reference>
<comment type="caution">
    <text evidence="2">The sequence shown here is derived from an EMBL/GenBank/DDBJ whole genome shotgun (WGS) entry which is preliminary data.</text>
</comment>
<dbReference type="AlphaFoldDB" id="X1L7Y9"/>
<dbReference type="InterPro" id="IPR027417">
    <property type="entry name" value="P-loop_NTPase"/>
</dbReference>
<dbReference type="Pfam" id="PF04466">
    <property type="entry name" value="Terminase_3"/>
    <property type="match status" value="1"/>
</dbReference>
<evidence type="ECO:0000313" key="2">
    <source>
        <dbReference type="EMBL" id="GAI15442.1"/>
    </source>
</evidence>
<dbReference type="InterPro" id="IPR035412">
    <property type="entry name" value="Terminase_L_N"/>
</dbReference>
<proteinExistence type="predicted"/>
<feature type="non-terminal residue" evidence="2">
    <location>
        <position position="372"/>
    </location>
</feature>
<evidence type="ECO:0000259" key="1">
    <source>
        <dbReference type="Pfam" id="PF04466"/>
    </source>
</evidence>
<sequence length="372" mass="41967">YSGNRGFLCCKFLTDFRDNALKQLEKFLPSELIASHHKTERYFRLVNGSVIMYGGLGNDAEAIKAISNMPELGWFGVDQAEQITEQQFLLLDGRLRLVLPGIRYKALLTANPEPGWLRERFIEDVLPDHRFIPALPKDNPFLPRDYEKKLLAIYPKALAERLLEGNWDVDTEGISLIPYKLIRAAINRELEPKGDIVMGVDVAYLGVDETVCLLRQGDKVLHIEAWAGEDTVYSAGRVAKLIRELKPKTTYIENVGVGVGVVDPLVNEGYAISIYYPSGNAQNDKIYANKRAENYSRLLKRFEDGKISIPDHSKLQAQLSSLTYKYDTKTRLLITDKQSMRSKGIASPDYADALMLAFIEPPITSEKPIETL</sequence>
<organism evidence="2">
    <name type="scientific">marine sediment metagenome</name>
    <dbReference type="NCBI Taxonomy" id="412755"/>
    <lineage>
        <taxon>unclassified sequences</taxon>
        <taxon>metagenomes</taxon>
        <taxon>ecological metagenomes</taxon>
    </lineage>
</organism>
<gene>
    <name evidence="2" type="ORF">S06H3_16208</name>
</gene>